<reference evidence="1 2" key="1">
    <citation type="submission" date="2015-02" db="EMBL/GenBank/DDBJ databases">
        <title>Genome Sequencing of Rickettsiales.</title>
        <authorList>
            <person name="Daugherty S.C."/>
            <person name="Su Q."/>
            <person name="Abolude K."/>
            <person name="Beier-Sexton M."/>
            <person name="Carlyon J.A."/>
            <person name="Carter R."/>
            <person name="Day N.P."/>
            <person name="Dumler S.J."/>
            <person name="Dyachenko V."/>
            <person name="Godinez A."/>
            <person name="Kurtti T.J."/>
            <person name="Lichay M."/>
            <person name="Mullins K.E."/>
            <person name="Ott S."/>
            <person name="Pappas-Brown V."/>
            <person name="Paris D.H."/>
            <person name="Patel P."/>
            <person name="Richards A.L."/>
            <person name="Sadzewicz L."/>
            <person name="Sears K."/>
            <person name="Seidman D."/>
            <person name="Sengamalay N."/>
            <person name="Stenos J."/>
            <person name="Tallon L.J."/>
            <person name="Vincent G."/>
            <person name="Fraser C.M."/>
            <person name="Munderloh U."/>
            <person name="Dunning-Hotopp J.C."/>
        </authorList>
    </citation>
    <scope>NUCLEOTIDE SEQUENCE [LARGE SCALE GENOMIC DNA]</scope>
    <source>
        <strain evidence="1 2">ApMUC09</strain>
    </source>
</reference>
<comment type="caution">
    <text evidence="1">The sequence shown here is derived from an EMBL/GenBank/DDBJ whole genome shotgun (WGS) entry which is preliminary data.</text>
</comment>
<accession>A0A0F3ND18</accession>
<evidence type="ECO:0000313" key="2">
    <source>
        <dbReference type="Proteomes" id="UP000033441"/>
    </source>
</evidence>
<proteinExistence type="predicted"/>
<dbReference type="PATRIC" id="fig|1359152.3.peg.151"/>
<gene>
    <name evidence="1" type="ORF">APHMUC_0145</name>
</gene>
<name>A0A0F3ND18_ANAPH</name>
<protein>
    <submittedName>
        <fullName evidence="1">Uncharacterized protein</fullName>
    </submittedName>
</protein>
<organism evidence="1 2">
    <name type="scientific">Anaplasma phagocytophilum str. ApMUC09</name>
    <dbReference type="NCBI Taxonomy" id="1359152"/>
    <lineage>
        <taxon>Bacteria</taxon>
        <taxon>Pseudomonadati</taxon>
        <taxon>Pseudomonadota</taxon>
        <taxon>Alphaproteobacteria</taxon>
        <taxon>Rickettsiales</taxon>
        <taxon>Anaplasmataceae</taxon>
        <taxon>Anaplasma</taxon>
        <taxon>phagocytophilum group</taxon>
    </lineage>
</organism>
<dbReference type="Proteomes" id="UP000033441">
    <property type="component" value="Unassembled WGS sequence"/>
</dbReference>
<dbReference type="EMBL" id="LANV01000001">
    <property type="protein sequence ID" value="KJV64804.1"/>
    <property type="molecule type" value="Genomic_DNA"/>
</dbReference>
<dbReference type="AlphaFoldDB" id="A0A0F3ND18"/>
<evidence type="ECO:0000313" key="1">
    <source>
        <dbReference type="EMBL" id="KJV64804.1"/>
    </source>
</evidence>
<sequence>MILEYPGLIREDLKQCLYRECRIVRTLGNAACKNIAKF</sequence>